<name>A0ACC1R4T0_9HYPO</name>
<accession>A0ACC1R4T0</accession>
<organism evidence="1 2">
    <name type="scientific">Lecanicillium saksenae</name>
    <dbReference type="NCBI Taxonomy" id="468837"/>
    <lineage>
        <taxon>Eukaryota</taxon>
        <taxon>Fungi</taxon>
        <taxon>Dikarya</taxon>
        <taxon>Ascomycota</taxon>
        <taxon>Pezizomycotina</taxon>
        <taxon>Sordariomycetes</taxon>
        <taxon>Hypocreomycetidae</taxon>
        <taxon>Hypocreales</taxon>
        <taxon>Cordycipitaceae</taxon>
        <taxon>Lecanicillium</taxon>
    </lineage>
</organism>
<gene>
    <name evidence="1" type="ORF">NLG97_g1072</name>
</gene>
<comment type="caution">
    <text evidence="1">The sequence shown here is derived from an EMBL/GenBank/DDBJ whole genome shotgun (WGS) entry which is preliminary data.</text>
</comment>
<reference evidence="1" key="1">
    <citation type="submission" date="2022-07" db="EMBL/GenBank/DDBJ databases">
        <title>Genome Sequence of Lecanicillium saksenae.</title>
        <authorList>
            <person name="Buettner E."/>
        </authorList>
    </citation>
    <scope>NUCLEOTIDE SEQUENCE</scope>
    <source>
        <strain evidence="1">VT-O1</strain>
    </source>
</reference>
<keyword evidence="2" id="KW-1185">Reference proteome</keyword>
<protein>
    <submittedName>
        <fullName evidence="1">Uncharacterized protein</fullName>
    </submittedName>
</protein>
<evidence type="ECO:0000313" key="2">
    <source>
        <dbReference type="Proteomes" id="UP001148737"/>
    </source>
</evidence>
<proteinExistence type="predicted"/>
<dbReference type="Proteomes" id="UP001148737">
    <property type="component" value="Unassembled WGS sequence"/>
</dbReference>
<evidence type="ECO:0000313" key="1">
    <source>
        <dbReference type="EMBL" id="KAJ3498505.1"/>
    </source>
</evidence>
<dbReference type="EMBL" id="JANAKD010000047">
    <property type="protein sequence ID" value="KAJ3498505.1"/>
    <property type="molecule type" value="Genomic_DNA"/>
</dbReference>
<sequence length="487" mass="53185">MDVLGSVAAAAWSYFSDNPTFSSRTLFSAQDSTNTNVSALAEKLSADAEILLPGNDRYHSATRRWSVLAAPTISFVVVVATEEDVAQTVKFANNEKLPFLAVNGGHGAILTQGNMKNGIEIWLNKLNTIELANDRNTATIGGGALSKMVTDALWQAGKQTVTGCCECTSILGPGLGGGHGFLQGRYGLVSDQFVAMRLVNADGDILAISKKTHPELWWAMQGAGHNFGIVTSVESKVYDVVHNTWAYQSFIYTGDKVESLYHTINEKLLKNGTQPPVIIFYIAQEGATAVDSIYTKPFEDLGAVVTDKGSGDYTKLAAWTGNANESPPCQKAGLANVRFPIDLETYSVETQRTVYNLFAQGTKETPAFANSLFLFEGYSTQGVKAIRSDSTAFAFRANNLLVSPLITYQRGGSLALDKKAADFGESLRQALHRGSGRSEMHTYVNYAYGNESLKNVYGYEDWRQDKLKKLKRMYDPHGRFNFYAPIA</sequence>